<evidence type="ECO:0000313" key="6">
    <source>
        <dbReference type="EMBL" id="CEM50875.1"/>
    </source>
</evidence>
<dbReference type="PROSITE" id="PS50865">
    <property type="entry name" value="ZF_MYND_2"/>
    <property type="match status" value="1"/>
</dbReference>
<dbReference type="SUPFAM" id="SSF144232">
    <property type="entry name" value="HIT/MYND zinc finger-like"/>
    <property type="match status" value="1"/>
</dbReference>
<dbReference type="VEuPathDB" id="CryptoDB:Cvel_10233"/>
<reference evidence="6" key="1">
    <citation type="submission" date="2014-11" db="EMBL/GenBank/DDBJ databases">
        <authorList>
            <person name="Otto D Thomas"/>
            <person name="Naeem Raeece"/>
        </authorList>
    </citation>
    <scope>NUCLEOTIDE SEQUENCE</scope>
</reference>
<dbReference type="EMBL" id="CDMZ01004779">
    <property type="protein sequence ID" value="CEM50875.1"/>
    <property type="molecule type" value="Genomic_DNA"/>
</dbReference>
<name>A0A0G4I1Z1_9ALVE</name>
<dbReference type="AlphaFoldDB" id="A0A0G4I1Z1"/>
<dbReference type="GO" id="GO:0008270">
    <property type="term" value="F:zinc ion binding"/>
    <property type="evidence" value="ECO:0007669"/>
    <property type="project" value="UniProtKB-KW"/>
</dbReference>
<evidence type="ECO:0000256" key="4">
    <source>
        <dbReference type="PROSITE-ProRule" id="PRU00134"/>
    </source>
</evidence>
<organism evidence="6">
    <name type="scientific">Chromera velia CCMP2878</name>
    <dbReference type="NCBI Taxonomy" id="1169474"/>
    <lineage>
        <taxon>Eukaryota</taxon>
        <taxon>Sar</taxon>
        <taxon>Alveolata</taxon>
        <taxon>Colpodellida</taxon>
        <taxon>Chromeraceae</taxon>
        <taxon>Chromera</taxon>
    </lineage>
</organism>
<keyword evidence="3" id="KW-0862">Zinc</keyword>
<gene>
    <name evidence="6" type="ORF">Cvel_10233</name>
</gene>
<dbReference type="Gene3D" id="6.10.140.2220">
    <property type="match status" value="1"/>
</dbReference>
<sequence length="408" mass="45983">MIYKLSMTQKTVADKSHCTAVLLLRRLMSLPVPDETVIEFNKVSPDEQPLDVSRLIRAAVWFISPESVAVRLREDPINSSNSAWASPNAFLHRWALSVRFFLRLAISLKRSFLEATQKAFADSEANNDALKLFEMATSGFENDHHGIGLPSEEKREEYLMNRLLALQCVLSNPAVIKFIDKKQVKILSKMRKVHSALYTTLPAGSHKPFTLLNLFLAWLEAITLRSKANMRDCTELLNLKDQCPEIAAGLGKVRAQDLCSVFHSLGTKKESKTRDTQVEEKESDTDTLIQRTKKEMRKEAPLPCFVCGKCVPTFMYCAVCQMLVYCGRECQKRDWKRKPGGHKERCALLKENVTDVLLKEAQPQPQNPADGLCVSAYVHLLKDKVVETLLQGAQMGRGEEEATASELN</sequence>
<dbReference type="PhylomeDB" id="A0A0G4I1Z1"/>
<dbReference type="InterPro" id="IPR002893">
    <property type="entry name" value="Znf_MYND"/>
</dbReference>
<proteinExistence type="predicted"/>
<protein>
    <recommendedName>
        <fullName evidence="5">MYND-type domain-containing protein</fullName>
    </recommendedName>
</protein>
<dbReference type="Pfam" id="PF01753">
    <property type="entry name" value="zf-MYND"/>
    <property type="match status" value="1"/>
</dbReference>
<feature type="domain" description="MYND-type" evidence="5">
    <location>
        <begin position="304"/>
        <end position="346"/>
    </location>
</feature>
<accession>A0A0G4I1Z1</accession>
<keyword evidence="2 4" id="KW-0863">Zinc-finger</keyword>
<evidence type="ECO:0000256" key="1">
    <source>
        <dbReference type="ARBA" id="ARBA00022723"/>
    </source>
</evidence>
<keyword evidence="1" id="KW-0479">Metal-binding</keyword>
<evidence type="ECO:0000256" key="2">
    <source>
        <dbReference type="ARBA" id="ARBA00022771"/>
    </source>
</evidence>
<evidence type="ECO:0000259" key="5">
    <source>
        <dbReference type="PROSITE" id="PS50865"/>
    </source>
</evidence>
<evidence type="ECO:0000256" key="3">
    <source>
        <dbReference type="ARBA" id="ARBA00022833"/>
    </source>
</evidence>